<protein>
    <recommendedName>
        <fullName evidence="3">WRC domain-containing protein</fullName>
    </recommendedName>
</protein>
<feature type="region of interest" description="Disordered" evidence="2">
    <location>
        <begin position="544"/>
        <end position="570"/>
    </location>
</feature>
<name>A0ABP0VGR0_9BRYO</name>
<feature type="region of interest" description="Disordered" evidence="2">
    <location>
        <begin position="299"/>
        <end position="350"/>
    </location>
</feature>
<evidence type="ECO:0000256" key="2">
    <source>
        <dbReference type="SAM" id="MobiDB-lite"/>
    </source>
</evidence>
<dbReference type="EMBL" id="CAXAQS010000765">
    <property type="protein sequence ID" value="CAK9253048.1"/>
    <property type="molecule type" value="Genomic_DNA"/>
</dbReference>
<dbReference type="PROSITE" id="PS51667">
    <property type="entry name" value="WRC"/>
    <property type="match status" value="1"/>
</dbReference>
<reference evidence="4" key="1">
    <citation type="submission" date="2024-02" db="EMBL/GenBank/DDBJ databases">
        <authorList>
            <consortium name="ELIXIR-Norway"/>
            <consortium name="Elixir Norway"/>
        </authorList>
    </citation>
    <scope>NUCLEOTIDE SEQUENCE</scope>
</reference>
<evidence type="ECO:0000259" key="3">
    <source>
        <dbReference type="PROSITE" id="PS51667"/>
    </source>
</evidence>
<evidence type="ECO:0000256" key="1">
    <source>
        <dbReference type="ARBA" id="ARBA00023242"/>
    </source>
</evidence>
<accession>A0ABP0VGR0</accession>
<feature type="compositionally biased region" description="Low complexity" evidence="2">
    <location>
        <begin position="325"/>
        <end position="336"/>
    </location>
</feature>
<feature type="compositionally biased region" description="Acidic residues" evidence="2">
    <location>
        <begin position="59"/>
        <end position="77"/>
    </location>
</feature>
<feature type="compositionally biased region" description="Polar residues" evidence="2">
    <location>
        <begin position="210"/>
        <end position="231"/>
    </location>
</feature>
<dbReference type="PANTHER" id="PTHR34122">
    <property type="entry name" value="EXPRESSED PROTEIN-RELATED"/>
    <property type="match status" value="1"/>
</dbReference>
<sequence>MRIRKQQEQRDLMPGAAFTSGLHLLAAAMTGAVAEEDVDLLQQLDQTTSSSAGGGGGGDGEEEEEEEEEPQLVEEDEKFGYRGFEEEEEVQAKVAEGEASSCVSDHDLDCKRRRFRLRQGRRSKQSSIIAAVQGSDSNIKQLCFSPLKQASDSSDLDNRSCSLQQQTLHSCSGSFSHKTPQRQQQLINGSSTSINSSSSAAEKDDETMAGGTTTGTPKHCNKGSSSGTTDQCSKRQRSGAKVQIYDDTVHIRIRHNTFSCSPDSDPFHVDHAEQQPASKKLKAALQQERLGNFFPQITQRRSCRKQRQANLKTEGDENSGVGAEQSSILSSQLQAQVKPPMPLPPDHPSNHSKESLLHSVYQVFLQAGKAGLTAREAASRVVEQSFPGLHQGGVTGRVQVGKLLRSSPFFMELEEGRFALFSAVIHGNEENLAKSEAEQPPPKKIRKKGTWGAGGGMSPLHKVEVDDGMPVGIKMDVEKSCVEKKIIVQQKKSKRKLIQLTQEGVVGLGEQCKRSDGKSWHCPLRARLGYQLCDYHLDKLRTKLPTNPPKKPNHTIVNKQQKSIRPTPDDSWLVPKKSVWQGHDRHLLEALG</sequence>
<feature type="compositionally biased region" description="Polar residues" evidence="2">
    <location>
        <begin position="555"/>
        <end position="564"/>
    </location>
</feature>
<feature type="region of interest" description="Disordered" evidence="2">
    <location>
        <begin position="432"/>
        <end position="463"/>
    </location>
</feature>
<feature type="compositionally biased region" description="Polar residues" evidence="2">
    <location>
        <begin position="172"/>
        <end position="189"/>
    </location>
</feature>
<dbReference type="Proteomes" id="UP001497444">
    <property type="component" value="Unassembled WGS sequence"/>
</dbReference>
<keyword evidence="1" id="KW-0539">Nucleus</keyword>
<dbReference type="Pfam" id="PF08879">
    <property type="entry name" value="WRC"/>
    <property type="match status" value="1"/>
</dbReference>
<evidence type="ECO:0000313" key="4">
    <source>
        <dbReference type="EMBL" id="CAK9253048.1"/>
    </source>
</evidence>
<dbReference type="InterPro" id="IPR014977">
    <property type="entry name" value="WRC_dom"/>
</dbReference>
<keyword evidence="5" id="KW-1185">Reference proteome</keyword>
<proteinExistence type="predicted"/>
<comment type="caution">
    <text evidence="4">The sequence shown here is derived from an EMBL/GenBank/DDBJ whole genome shotgun (WGS) entry which is preliminary data.</text>
</comment>
<evidence type="ECO:0000313" key="5">
    <source>
        <dbReference type="Proteomes" id="UP001497444"/>
    </source>
</evidence>
<feature type="domain" description="WRC" evidence="3">
    <location>
        <begin position="506"/>
        <end position="552"/>
    </location>
</feature>
<organism evidence="4 5">
    <name type="scientific">Sphagnum jensenii</name>
    <dbReference type="NCBI Taxonomy" id="128206"/>
    <lineage>
        <taxon>Eukaryota</taxon>
        <taxon>Viridiplantae</taxon>
        <taxon>Streptophyta</taxon>
        <taxon>Embryophyta</taxon>
        <taxon>Bryophyta</taxon>
        <taxon>Sphagnophytina</taxon>
        <taxon>Sphagnopsida</taxon>
        <taxon>Sphagnales</taxon>
        <taxon>Sphagnaceae</taxon>
        <taxon>Sphagnum</taxon>
    </lineage>
</organism>
<dbReference type="PANTHER" id="PTHR34122:SF3">
    <property type="entry name" value="WRC DOMAIN-CONTAINING PROTEIN"/>
    <property type="match status" value="1"/>
</dbReference>
<gene>
    <name evidence="4" type="ORF">CSSPJE1EN1_LOCUS28426</name>
</gene>
<feature type="compositionally biased region" description="Low complexity" evidence="2">
    <location>
        <begin position="190"/>
        <end position="199"/>
    </location>
</feature>
<feature type="region of interest" description="Disordered" evidence="2">
    <location>
        <begin position="172"/>
        <end position="239"/>
    </location>
</feature>
<feature type="region of interest" description="Disordered" evidence="2">
    <location>
        <begin position="46"/>
        <end position="82"/>
    </location>
</feature>